<dbReference type="EMBL" id="JAFMYW010000005">
    <property type="protein sequence ID" value="MBO0950444.1"/>
    <property type="molecule type" value="Genomic_DNA"/>
</dbReference>
<organism evidence="2 3">
    <name type="scientific">Fibrella forsythiae</name>
    <dbReference type="NCBI Taxonomy" id="2817061"/>
    <lineage>
        <taxon>Bacteria</taxon>
        <taxon>Pseudomonadati</taxon>
        <taxon>Bacteroidota</taxon>
        <taxon>Cytophagia</taxon>
        <taxon>Cytophagales</taxon>
        <taxon>Spirosomataceae</taxon>
        <taxon>Fibrella</taxon>
    </lineage>
</organism>
<evidence type="ECO:0000313" key="2">
    <source>
        <dbReference type="EMBL" id="MBO0950444.1"/>
    </source>
</evidence>
<keyword evidence="3" id="KW-1185">Reference proteome</keyword>
<accession>A0ABS3JML3</accession>
<sequence length="167" mass="18315">MDASFIKFSLVTLLIGLGVVGGIYWIAGQGGSGRQSITTEQESHYIADAQLADSLVRQLKKTDPIEKASDFSTLRFQLQETIGRLGKGYGPDSLFTQITGTTGQNYQKLLDLIALQTTNRQNRITAKTQIKLQLDGLTTAVQALQTQVMLKQANLDNLRAMKASQRP</sequence>
<evidence type="ECO:0000313" key="3">
    <source>
        <dbReference type="Proteomes" id="UP000664628"/>
    </source>
</evidence>
<evidence type="ECO:0000256" key="1">
    <source>
        <dbReference type="SAM" id="Phobius"/>
    </source>
</evidence>
<name>A0ABS3JML3_9BACT</name>
<dbReference type="Proteomes" id="UP000664628">
    <property type="component" value="Unassembled WGS sequence"/>
</dbReference>
<dbReference type="RefSeq" id="WP_207330394.1">
    <property type="nucleotide sequence ID" value="NZ_JAFMYW010000005.1"/>
</dbReference>
<feature type="transmembrane region" description="Helical" evidence="1">
    <location>
        <begin position="6"/>
        <end position="27"/>
    </location>
</feature>
<keyword evidence="1" id="KW-0812">Transmembrane</keyword>
<keyword evidence="1" id="KW-0472">Membrane</keyword>
<keyword evidence="1" id="KW-1133">Transmembrane helix</keyword>
<comment type="caution">
    <text evidence="2">The sequence shown here is derived from an EMBL/GenBank/DDBJ whole genome shotgun (WGS) entry which is preliminary data.</text>
</comment>
<proteinExistence type="predicted"/>
<protein>
    <submittedName>
        <fullName evidence="2">Uncharacterized protein</fullName>
    </submittedName>
</protein>
<gene>
    <name evidence="2" type="ORF">J2I46_17745</name>
</gene>
<reference evidence="2 3" key="1">
    <citation type="submission" date="2021-03" db="EMBL/GenBank/DDBJ databases">
        <title>Fibrella sp. HMF5405 genome sequencing and assembly.</title>
        <authorList>
            <person name="Kang H."/>
            <person name="Kim H."/>
            <person name="Bae S."/>
            <person name="Joh K."/>
        </authorList>
    </citation>
    <scope>NUCLEOTIDE SEQUENCE [LARGE SCALE GENOMIC DNA]</scope>
    <source>
        <strain evidence="2 3">HMF5405</strain>
    </source>
</reference>